<evidence type="ECO:0000313" key="3">
    <source>
        <dbReference type="Proteomes" id="UP000196239"/>
    </source>
</evidence>
<dbReference type="KEGG" id="ndv:NDEV_0600"/>
<keyword evidence="1" id="KW-1133">Transmembrane helix</keyword>
<dbReference type="AlphaFoldDB" id="A0A128A1Y1"/>
<dbReference type="CDD" id="cd15482">
    <property type="entry name" value="Sialidase_non-viral"/>
    <property type="match status" value="1"/>
</dbReference>
<reference evidence="3" key="1">
    <citation type="submission" date="2015-10" db="EMBL/GenBank/DDBJ databases">
        <authorList>
            <person name="Lehtovirta-Morley L.E."/>
            <person name="Vieille C."/>
        </authorList>
    </citation>
    <scope>NUCLEOTIDE SEQUENCE [LARGE SCALE GENOMIC DNA]</scope>
</reference>
<dbReference type="EMBL" id="LN890280">
    <property type="protein sequence ID" value="CUR51365.1"/>
    <property type="molecule type" value="Genomic_DNA"/>
</dbReference>
<keyword evidence="1" id="KW-0812">Transmembrane</keyword>
<evidence type="ECO:0000313" key="2">
    <source>
        <dbReference type="EMBL" id="CUR51365.1"/>
    </source>
</evidence>
<keyword evidence="1" id="KW-0472">Membrane</keyword>
<dbReference type="InterPro" id="IPR036278">
    <property type="entry name" value="Sialidase_sf"/>
</dbReference>
<protein>
    <submittedName>
        <fullName evidence="2">Sialidase</fullName>
    </submittedName>
</protein>
<proteinExistence type="predicted"/>
<evidence type="ECO:0000256" key="1">
    <source>
        <dbReference type="SAM" id="Phobius"/>
    </source>
</evidence>
<sequence>MKILHLSIMLIVAINLCSSFPLVFAKGIDTMGGPTRLPNVLLTQILSSENNVYLLWENGGKFFFQKSADGGSTFGSPVMVTNITGARSVEPQMAASGNDVYVAWNYFDQNRTYLDFRQSTDNGTSFGDIATLYRGSSLDFLSLNLVTSGKHVYIAWQENSGYAHLIKSDNSGTTFLPIIDLDNNTKGLGDPKIFASNNHVYLFMEGGCIISSGTQQICYPSPFVRRSDDYGNTWSGINPIMNGTAAGFATDARATVSGNNVYLIWQFNGYGFGKILFAKSNDSAATFGKTVYFDNNGQEGYPNVLTNGNNVYLFWQTDGNNTKDIMFAHSVDEGTIFSKPVNISDNKFSSDNYYLYKQIASSGNHIYVTWEQHNQSNSEIFFKMSSDDGETFGNTINLSEDLDSVVKNEVNSTWVNFDKPQVVTSRNNAYVGWINNYEGNNNIFFRTSNDGGNTFENPIIMREDHVIPEFPFAIPILLVSFVSVMVFYRIRFRK</sequence>
<name>A0A128A1Y1_9ARCH</name>
<dbReference type="SUPFAM" id="SSF50939">
    <property type="entry name" value="Sialidases"/>
    <property type="match status" value="2"/>
</dbReference>
<keyword evidence="3" id="KW-1185">Reference proteome</keyword>
<dbReference type="Proteomes" id="UP000196239">
    <property type="component" value="Chromosome 1"/>
</dbReference>
<dbReference type="Gene3D" id="2.120.10.10">
    <property type="match status" value="2"/>
</dbReference>
<feature type="transmembrane region" description="Helical" evidence="1">
    <location>
        <begin position="470"/>
        <end position="488"/>
    </location>
</feature>
<gene>
    <name evidence="2" type="ORF">NDEV_0600</name>
</gene>
<organism evidence="2 3">
    <name type="scientific">Nitrosotalea devaniterrae</name>
    <dbReference type="NCBI Taxonomy" id="1078905"/>
    <lineage>
        <taxon>Archaea</taxon>
        <taxon>Nitrososphaerota</taxon>
        <taxon>Nitrososphaeria</taxon>
        <taxon>Nitrosotaleales</taxon>
        <taxon>Nitrosotaleaceae</taxon>
        <taxon>Nitrosotalea</taxon>
    </lineage>
</organism>
<accession>A0A128A1Y1</accession>